<evidence type="ECO:0000256" key="1">
    <source>
        <dbReference type="ARBA" id="ARBA00009248"/>
    </source>
</evidence>
<dbReference type="AlphaFoldDB" id="E4T2A1"/>
<evidence type="ECO:0000256" key="2">
    <source>
        <dbReference type="SAM" id="MobiDB-lite"/>
    </source>
</evidence>
<feature type="region of interest" description="Disordered" evidence="2">
    <location>
        <begin position="35"/>
        <end position="55"/>
    </location>
</feature>
<reference key="1">
    <citation type="submission" date="2010-11" db="EMBL/GenBank/DDBJ databases">
        <title>The complete genome of Paludibacter propionicigenes DSM 17365.</title>
        <authorList>
            <consortium name="US DOE Joint Genome Institute (JGI-PGF)"/>
            <person name="Lucas S."/>
            <person name="Copeland A."/>
            <person name="Lapidus A."/>
            <person name="Bruce D."/>
            <person name="Goodwin L."/>
            <person name="Pitluck S."/>
            <person name="Kyrpides N."/>
            <person name="Mavromatis K."/>
            <person name="Ivanova N."/>
            <person name="Munk A.C."/>
            <person name="Brettin T."/>
            <person name="Detter J.C."/>
            <person name="Han C."/>
            <person name="Tapia R."/>
            <person name="Land M."/>
            <person name="Hauser L."/>
            <person name="Markowitz V."/>
            <person name="Cheng J.-F."/>
            <person name="Hugenholtz P."/>
            <person name="Woyke T."/>
            <person name="Wu D."/>
            <person name="Gronow S."/>
            <person name="Wellnitz S."/>
            <person name="Brambilla E."/>
            <person name="Klenk H.-P."/>
            <person name="Eisen J.A."/>
        </authorList>
    </citation>
    <scope>NUCLEOTIDE SEQUENCE</scope>
    <source>
        <strain>WB4</strain>
    </source>
</reference>
<dbReference type="Pfam" id="PF03831">
    <property type="entry name" value="YjdM"/>
    <property type="match status" value="1"/>
</dbReference>
<dbReference type="OrthoDB" id="9810131at2"/>
<gene>
    <name evidence="5" type="ordered locus">Palpr_0689</name>
</gene>
<name>E4T2A1_PALPW</name>
<dbReference type="InterPro" id="IPR004624">
    <property type="entry name" value="YjdM"/>
</dbReference>
<evidence type="ECO:0000259" key="4">
    <source>
        <dbReference type="Pfam" id="PF08274"/>
    </source>
</evidence>
<dbReference type="Gene3D" id="2.30.30.40">
    <property type="entry name" value="SH3 Domains"/>
    <property type="match status" value="1"/>
</dbReference>
<dbReference type="RefSeq" id="WP_013444214.1">
    <property type="nucleotide sequence ID" value="NC_014734.1"/>
</dbReference>
<dbReference type="InterPro" id="IPR013987">
    <property type="entry name" value="YjdM_N"/>
</dbReference>
<evidence type="ECO:0000313" key="6">
    <source>
        <dbReference type="Proteomes" id="UP000008718"/>
    </source>
</evidence>
<evidence type="ECO:0000313" key="5">
    <source>
        <dbReference type="EMBL" id="ADQ78845.1"/>
    </source>
</evidence>
<organism evidence="5 6">
    <name type="scientific">Paludibacter propionicigenes (strain DSM 17365 / JCM 13257 / WB4)</name>
    <dbReference type="NCBI Taxonomy" id="694427"/>
    <lineage>
        <taxon>Bacteria</taxon>
        <taxon>Pseudomonadati</taxon>
        <taxon>Bacteroidota</taxon>
        <taxon>Bacteroidia</taxon>
        <taxon>Bacteroidales</taxon>
        <taxon>Paludibacteraceae</taxon>
        <taxon>Paludibacter</taxon>
    </lineage>
</organism>
<comment type="similarity">
    <text evidence="1">Belongs to the YjdM family.</text>
</comment>
<sequence>MNKEPKCPKCGMENTYFDSSTDLYVCPDCSHEFSTEAADDEAEDKTPRDSNGTELLTGDSVTLIKDLKVRGSSIVLKRGTKVKSIRLTEDHEEVDCKIDGTSFVLKTCFLKK</sequence>
<keyword evidence="6" id="KW-1185">Reference proteome</keyword>
<proteinExistence type="inferred from homology"/>
<dbReference type="InterPro" id="IPR013988">
    <property type="entry name" value="YjdM_C"/>
</dbReference>
<dbReference type="EMBL" id="CP002345">
    <property type="protein sequence ID" value="ADQ78845.1"/>
    <property type="molecule type" value="Genomic_DNA"/>
</dbReference>
<accession>E4T2A1</accession>
<dbReference type="NCBIfam" id="TIGR00686">
    <property type="entry name" value="phnA"/>
    <property type="match status" value="1"/>
</dbReference>
<protein>
    <submittedName>
        <fullName evidence="5">Alkylphosphonate utilization operon protein PhnA</fullName>
    </submittedName>
</protein>
<dbReference type="PANTHER" id="PTHR30305:SF3">
    <property type="entry name" value="PROTEIN YJDM"/>
    <property type="match status" value="1"/>
</dbReference>
<dbReference type="SUPFAM" id="SSF57783">
    <property type="entry name" value="Zinc beta-ribbon"/>
    <property type="match status" value="1"/>
</dbReference>
<feature type="domain" description="Protein YjdM C-terminal" evidence="3">
    <location>
        <begin position="48"/>
        <end position="112"/>
    </location>
</feature>
<dbReference type="eggNOG" id="COG2824">
    <property type="taxonomic scope" value="Bacteria"/>
</dbReference>
<dbReference type="Proteomes" id="UP000008718">
    <property type="component" value="Chromosome"/>
</dbReference>
<dbReference type="KEGG" id="ppn:Palpr_0689"/>
<dbReference type="HOGENOM" id="CLU_134486_0_1_10"/>
<reference evidence="5 6" key="2">
    <citation type="journal article" date="2011" name="Stand. Genomic Sci.">
        <title>Complete genome sequence of Paludibacter propionicigenes type strain (WB4).</title>
        <authorList>
            <person name="Gronow S."/>
            <person name="Munk C."/>
            <person name="Lapidus A."/>
            <person name="Nolan M."/>
            <person name="Lucas S."/>
            <person name="Hammon N."/>
            <person name="Deshpande S."/>
            <person name="Cheng J.F."/>
            <person name="Tapia R."/>
            <person name="Han C."/>
            <person name="Goodwin L."/>
            <person name="Pitluck S."/>
            <person name="Liolios K."/>
            <person name="Ivanova N."/>
            <person name="Mavromatis K."/>
            <person name="Mikhailova N."/>
            <person name="Pati A."/>
            <person name="Chen A."/>
            <person name="Palaniappan K."/>
            <person name="Land M."/>
            <person name="Hauser L."/>
            <person name="Chang Y.J."/>
            <person name="Jeffries C.D."/>
            <person name="Brambilla E."/>
            <person name="Rohde M."/>
            <person name="Goker M."/>
            <person name="Detter J.C."/>
            <person name="Woyke T."/>
            <person name="Bristow J."/>
            <person name="Eisen J.A."/>
            <person name="Markowitz V."/>
            <person name="Hugenholtz P."/>
            <person name="Kyrpides N.C."/>
            <person name="Klenk H.P."/>
        </authorList>
    </citation>
    <scope>NUCLEOTIDE SEQUENCE [LARGE SCALE GENOMIC DNA]</scope>
    <source>
        <strain evidence="6">DSM 17365 / JCM 13257 / WB4</strain>
    </source>
</reference>
<dbReference type="SUPFAM" id="SSF82057">
    <property type="entry name" value="Prokaryotic SH3-related domain"/>
    <property type="match status" value="1"/>
</dbReference>
<feature type="domain" description="Protein YjdM N-terminal" evidence="4">
    <location>
        <begin position="4"/>
        <end position="34"/>
    </location>
</feature>
<evidence type="ECO:0000259" key="3">
    <source>
        <dbReference type="Pfam" id="PF03831"/>
    </source>
</evidence>
<dbReference type="Gene3D" id="2.20.25.10">
    <property type="match status" value="1"/>
</dbReference>
<dbReference type="Pfam" id="PF08274">
    <property type="entry name" value="Zn_Ribbon_YjdM"/>
    <property type="match status" value="1"/>
</dbReference>
<dbReference type="PANTHER" id="PTHR30305">
    <property type="entry name" value="PROTEIN YJDM-RELATED"/>
    <property type="match status" value="1"/>
</dbReference>